<evidence type="ECO:0000313" key="2">
    <source>
        <dbReference type="EMBL" id="VDN09437.1"/>
    </source>
</evidence>
<dbReference type="Proteomes" id="UP000281553">
    <property type="component" value="Unassembled WGS sequence"/>
</dbReference>
<evidence type="ECO:0000313" key="3">
    <source>
        <dbReference type="Proteomes" id="UP000281553"/>
    </source>
</evidence>
<dbReference type="EMBL" id="UYRU01047056">
    <property type="protein sequence ID" value="VDN09437.1"/>
    <property type="molecule type" value="Genomic_DNA"/>
</dbReference>
<dbReference type="AlphaFoldDB" id="A0A3P7LC35"/>
<feature type="region of interest" description="Disordered" evidence="1">
    <location>
        <begin position="1"/>
        <end position="29"/>
    </location>
</feature>
<organism evidence="2 3">
    <name type="scientific">Dibothriocephalus latus</name>
    <name type="common">Fish tapeworm</name>
    <name type="synonym">Diphyllobothrium latum</name>
    <dbReference type="NCBI Taxonomy" id="60516"/>
    <lineage>
        <taxon>Eukaryota</taxon>
        <taxon>Metazoa</taxon>
        <taxon>Spiralia</taxon>
        <taxon>Lophotrochozoa</taxon>
        <taxon>Platyhelminthes</taxon>
        <taxon>Cestoda</taxon>
        <taxon>Eucestoda</taxon>
        <taxon>Diphyllobothriidea</taxon>
        <taxon>Diphyllobothriidae</taxon>
        <taxon>Dibothriocephalus</taxon>
    </lineage>
</organism>
<proteinExistence type="predicted"/>
<reference evidence="2 3" key="1">
    <citation type="submission" date="2018-11" db="EMBL/GenBank/DDBJ databases">
        <authorList>
            <consortium name="Pathogen Informatics"/>
        </authorList>
    </citation>
    <scope>NUCLEOTIDE SEQUENCE [LARGE SCALE GENOMIC DNA]</scope>
</reference>
<keyword evidence="3" id="KW-1185">Reference proteome</keyword>
<protein>
    <submittedName>
        <fullName evidence="2">Uncharacterized protein</fullName>
    </submittedName>
</protein>
<sequence>MDSFVVGRNLESRDHHGGRTTATNDPSGNVADAGNCNGHLCTISCHQSKTPQAGRSPDVCISPTELKLPTSTLVDSPQDAGMPKADIKLLLNADSP</sequence>
<evidence type="ECO:0000256" key="1">
    <source>
        <dbReference type="SAM" id="MobiDB-lite"/>
    </source>
</evidence>
<gene>
    <name evidence="2" type="ORF">DILT_LOCUS5268</name>
</gene>
<accession>A0A3P7LC35</accession>
<name>A0A3P7LC35_DIBLA</name>